<reference evidence="2" key="1">
    <citation type="submission" date="2017-05" db="EMBL/GenBank/DDBJ databases">
        <authorList>
            <person name="Song R."/>
            <person name="Chenine A.L."/>
            <person name="Ruprecht R.M."/>
        </authorList>
    </citation>
    <scope>NUCLEOTIDE SEQUENCE</scope>
    <source>
        <strain evidence="2">ORNL</strain>
    </source>
</reference>
<dbReference type="KEGG" id="deo:CAY53_00065"/>
<dbReference type="AlphaFoldDB" id="A0A2L1GK79"/>
<evidence type="ECO:0000313" key="2">
    <source>
        <dbReference type="EMBL" id="AVD70069.1"/>
    </source>
</evidence>
<protein>
    <recommendedName>
        <fullName evidence="4">Lysozyme inhibitor LprI N-terminal domain-containing protein</fullName>
    </recommendedName>
</protein>
<gene>
    <name evidence="2" type="ORF">CAY53_00065</name>
</gene>
<evidence type="ECO:0000256" key="1">
    <source>
        <dbReference type="SAM" id="SignalP"/>
    </source>
</evidence>
<evidence type="ECO:0008006" key="4">
    <source>
        <dbReference type="Google" id="ProtNLM"/>
    </source>
</evidence>
<keyword evidence="3" id="KW-1185">Reference proteome</keyword>
<name>A0A2L1GK79_9BACT</name>
<sequence length="233" mass="25207">MSLFRFSALAVACLLAAAPVFAEELKMTDKLHRQLIDTDPAYKAADALLERSWQLAKKRLPAATFKSLLAEQRNWVSMGRNASANELAASMPAAAAFTQATLNQADEVAELVSAPVHPRITGEYLSPDAKKPVAFKVLMNADDRAVSIRMDVGSGDELASCWYRSAPKPGRGWILMQRDENDEPSLTASTPSTGGGSDGFRILFTQGEAHIEAGTTQKLCDKALSFSGDYPQK</sequence>
<accession>A0A2L1GK79</accession>
<organism evidence="2 3">
    <name type="scientific">Desulfobulbus oralis</name>
    <dbReference type="NCBI Taxonomy" id="1986146"/>
    <lineage>
        <taxon>Bacteria</taxon>
        <taxon>Pseudomonadati</taxon>
        <taxon>Thermodesulfobacteriota</taxon>
        <taxon>Desulfobulbia</taxon>
        <taxon>Desulfobulbales</taxon>
        <taxon>Desulfobulbaceae</taxon>
        <taxon>Desulfobulbus</taxon>
    </lineage>
</organism>
<reference evidence="2" key="2">
    <citation type="journal article" date="2018" name="MBio">
        <title>Insights into the evolution of host association through the isolation and characterization of a novel human periodontal pathobiont, Desulfobulbus oralis.</title>
        <authorList>
            <person name="Cross K.L."/>
            <person name="Chirania P."/>
            <person name="Xiong W."/>
            <person name="Beall C.J."/>
            <person name="Elkins J.G."/>
            <person name="Giannone R.J."/>
            <person name="Griffen A.L."/>
            <person name="Guss A.M."/>
            <person name="Hettich R.L."/>
            <person name="Joshi S.S."/>
            <person name="Mokrzan E.M."/>
            <person name="Martin R.K."/>
            <person name="Zhulin I.B."/>
            <person name="Leys E.J."/>
            <person name="Podar M."/>
        </authorList>
    </citation>
    <scope>NUCLEOTIDE SEQUENCE [LARGE SCALE GENOMIC DNA]</scope>
    <source>
        <strain evidence="2">ORNL</strain>
    </source>
</reference>
<dbReference type="Proteomes" id="UP000239867">
    <property type="component" value="Chromosome"/>
</dbReference>
<dbReference type="RefSeq" id="WP_104935396.1">
    <property type="nucleotide sequence ID" value="NZ_CP021255.1"/>
</dbReference>
<proteinExistence type="predicted"/>
<dbReference type="EMBL" id="CP021255">
    <property type="protein sequence ID" value="AVD70069.1"/>
    <property type="molecule type" value="Genomic_DNA"/>
</dbReference>
<keyword evidence="1" id="KW-0732">Signal</keyword>
<feature type="chain" id="PRO_5014908198" description="Lysozyme inhibitor LprI N-terminal domain-containing protein" evidence="1">
    <location>
        <begin position="23"/>
        <end position="233"/>
    </location>
</feature>
<feature type="signal peptide" evidence="1">
    <location>
        <begin position="1"/>
        <end position="22"/>
    </location>
</feature>
<evidence type="ECO:0000313" key="3">
    <source>
        <dbReference type="Proteomes" id="UP000239867"/>
    </source>
</evidence>